<evidence type="ECO:0000313" key="3">
    <source>
        <dbReference type="Proteomes" id="UP000218811"/>
    </source>
</evidence>
<dbReference type="EMBL" id="KB467854">
    <property type="protein sequence ID" value="PCH35605.1"/>
    <property type="molecule type" value="Genomic_DNA"/>
</dbReference>
<dbReference type="Proteomes" id="UP000218811">
    <property type="component" value="Unassembled WGS sequence"/>
</dbReference>
<feature type="compositionally biased region" description="Polar residues" evidence="1">
    <location>
        <begin position="62"/>
        <end position="71"/>
    </location>
</feature>
<proteinExistence type="predicted"/>
<feature type="region of interest" description="Disordered" evidence="1">
    <location>
        <begin position="1"/>
        <end position="25"/>
    </location>
</feature>
<evidence type="ECO:0000256" key="1">
    <source>
        <dbReference type="SAM" id="MobiDB-lite"/>
    </source>
</evidence>
<dbReference type="AlphaFoldDB" id="A0A2H3J1N6"/>
<accession>A0A2H3J1N6</accession>
<gene>
    <name evidence="2" type="ORF">WOLCODRAFT_156307</name>
</gene>
<reference evidence="2 3" key="1">
    <citation type="journal article" date="2012" name="Science">
        <title>The Paleozoic origin of enzymatic lignin decomposition reconstructed from 31 fungal genomes.</title>
        <authorList>
            <person name="Floudas D."/>
            <person name="Binder M."/>
            <person name="Riley R."/>
            <person name="Barry K."/>
            <person name="Blanchette R.A."/>
            <person name="Henrissat B."/>
            <person name="Martinez A.T."/>
            <person name="Otillar R."/>
            <person name="Spatafora J.W."/>
            <person name="Yadav J.S."/>
            <person name="Aerts A."/>
            <person name="Benoit I."/>
            <person name="Boyd A."/>
            <person name="Carlson A."/>
            <person name="Copeland A."/>
            <person name="Coutinho P.M."/>
            <person name="de Vries R.P."/>
            <person name="Ferreira P."/>
            <person name="Findley K."/>
            <person name="Foster B."/>
            <person name="Gaskell J."/>
            <person name="Glotzer D."/>
            <person name="Gorecki P."/>
            <person name="Heitman J."/>
            <person name="Hesse C."/>
            <person name="Hori C."/>
            <person name="Igarashi K."/>
            <person name="Jurgens J.A."/>
            <person name="Kallen N."/>
            <person name="Kersten P."/>
            <person name="Kohler A."/>
            <person name="Kuees U."/>
            <person name="Kumar T.K.A."/>
            <person name="Kuo A."/>
            <person name="LaButti K."/>
            <person name="Larrondo L.F."/>
            <person name="Lindquist E."/>
            <person name="Ling A."/>
            <person name="Lombard V."/>
            <person name="Lucas S."/>
            <person name="Lundell T."/>
            <person name="Martin R."/>
            <person name="McLaughlin D.J."/>
            <person name="Morgenstern I."/>
            <person name="Morin E."/>
            <person name="Murat C."/>
            <person name="Nagy L.G."/>
            <person name="Nolan M."/>
            <person name="Ohm R.A."/>
            <person name="Patyshakuliyeva A."/>
            <person name="Rokas A."/>
            <person name="Ruiz-Duenas F.J."/>
            <person name="Sabat G."/>
            <person name="Salamov A."/>
            <person name="Samejima M."/>
            <person name="Schmutz J."/>
            <person name="Slot J.C."/>
            <person name="St John F."/>
            <person name="Stenlid J."/>
            <person name="Sun H."/>
            <person name="Sun S."/>
            <person name="Syed K."/>
            <person name="Tsang A."/>
            <person name="Wiebenga A."/>
            <person name="Young D."/>
            <person name="Pisabarro A."/>
            <person name="Eastwood D.C."/>
            <person name="Martin F."/>
            <person name="Cullen D."/>
            <person name="Grigoriev I.V."/>
            <person name="Hibbett D.S."/>
        </authorList>
    </citation>
    <scope>NUCLEOTIDE SEQUENCE [LARGE SCALE GENOMIC DNA]</scope>
    <source>
        <strain evidence="2 3">MD-104</strain>
    </source>
</reference>
<protein>
    <submittedName>
        <fullName evidence="2">Uncharacterized protein</fullName>
    </submittedName>
</protein>
<feature type="region of interest" description="Disordered" evidence="1">
    <location>
        <begin position="45"/>
        <end position="75"/>
    </location>
</feature>
<sequence>MHERPRTLRSSFGDCSRRRPSESALPSLTSLTLPLDTGINRALRPARSGRRVQRAQRPIASCTESRSSAVPTSGLGARGLDYNNITLTQIGSEQQIKSPSGLADGSLDAKLASASAASLRNRLTGNFVNGNASSYGVLGHH</sequence>
<name>A0A2H3J1N6_WOLCO</name>
<evidence type="ECO:0000313" key="2">
    <source>
        <dbReference type="EMBL" id="PCH35605.1"/>
    </source>
</evidence>
<organism evidence="2 3">
    <name type="scientific">Wolfiporia cocos (strain MD-104)</name>
    <name type="common">Brown rot fungus</name>
    <dbReference type="NCBI Taxonomy" id="742152"/>
    <lineage>
        <taxon>Eukaryota</taxon>
        <taxon>Fungi</taxon>
        <taxon>Dikarya</taxon>
        <taxon>Basidiomycota</taxon>
        <taxon>Agaricomycotina</taxon>
        <taxon>Agaricomycetes</taxon>
        <taxon>Polyporales</taxon>
        <taxon>Phaeolaceae</taxon>
        <taxon>Wolfiporia</taxon>
    </lineage>
</organism>
<keyword evidence="3" id="KW-1185">Reference proteome</keyword>